<accession>A0A137PIS2</accession>
<dbReference type="InterPro" id="IPR001810">
    <property type="entry name" value="F-box_dom"/>
</dbReference>
<proteinExistence type="predicted"/>
<dbReference type="PROSITE" id="PS50181">
    <property type="entry name" value="FBOX"/>
    <property type="match status" value="1"/>
</dbReference>
<sequence length="592" mass="69550">MYQSLLQDMFNADHPETPPDDCPFGEDTFVLIDKYNLDQLTQDTDSYTEDITLDVDDNFFKPPSKPPRPEAISMLEQELRNITLNSKPFVQVSDLAPIPDLTPESSESGYNISKLFDYPNRAHLRIIPYLTQKDMGSCRLISKRWNRLFTPAFYSHMTIGSLANRDPKFNRDPKDKQFLLAPTRKHIQKVTIQGVFKTNFFKELDVDFPNASELKMVDFHPMLSSAYEINLQDKFPRLSRVHFVNSISWKDSSPRLKMKPLNNLQHLSFKNRQPKVPLPKFFNDTIVNSPNLTRLSFVNTRVEYQDLNHLRKNVRFLGRLEMVNWFGEYQLDYSHFESKWRHYLREHSYITDPVDSNAPFQVNLDESHTKSFNAYLKHFSERNGRTLDEWLAKVIIQNNQLYSIRLEQLGQLDFTLKYLSKTVFKSLTSITLGSSRINPKQLNNIFVNCTRLNYVKLYLMLDVNDDHINHLTENNPGLETLELDFIPVTDVAINYIRARLFKLVDLKLKRLTRVQFRSPSKNLWACNATLMNFDFYILPDYIQLEKFLLPFTRLTKFSFIEYHFESSLAQTLRSLKPDCIIKPIQNNVFEEA</sequence>
<dbReference type="Proteomes" id="UP000070444">
    <property type="component" value="Unassembled WGS sequence"/>
</dbReference>
<evidence type="ECO:0000259" key="1">
    <source>
        <dbReference type="PROSITE" id="PS50181"/>
    </source>
</evidence>
<organism evidence="2 3">
    <name type="scientific">Conidiobolus coronatus (strain ATCC 28846 / CBS 209.66 / NRRL 28638)</name>
    <name type="common">Delacroixia coronata</name>
    <dbReference type="NCBI Taxonomy" id="796925"/>
    <lineage>
        <taxon>Eukaryota</taxon>
        <taxon>Fungi</taxon>
        <taxon>Fungi incertae sedis</taxon>
        <taxon>Zoopagomycota</taxon>
        <taxon>Entomophthoromycotina</taxon>
        <taxon>Entomophthoromycetes</taxon>
        <taxon>Entomophthorales</taxon>
        <taxon>Ancylistaceae</taxon>
        <taxon>Conidiobolus</taxon>
    </lineage>
</organism>
<dbReference type="SUPFAM" id="SSF52047">
    <property type="entry name" value="RNI-like"/>
    <property type="match status" value="1"/>
</dbReference>
<dbReference type="EMBL" id="KQ964419">
    <property type="protein sequence ID" value="KXN74892.1"/>
    <property type="molecule type" value="Genomic_DNA"/>
</dbReference>
<protein>
    <recommendedName>
        <fullName evidence="1">F-box domain-containing protein</fullName>
    </recommendedName>
</protein>
<feature type="domain" description="F-box" evidence="1">
    <location>
        <begin position="112"/>
        <end position="157"/>
    </location>
</feature>
<evidence type="ECO:0000313" key="2">
    <source>
        <dbReference type="EMBL" id="KXN74892.1"/>
    </source>
</evidence>
<dbReference type="Gene3D" id="3.80.10.10">
    <property type="entry name" value="Ribonuclease Inhibitor"/>
    <property type="match status" value="1"/>
</dbReference>
<keyword evidence="3" id="KW-1185">Reference proteome</keyword>
<dbReference type="InterPro" id="IPR032675">
    <property type="entry name" value="LRR_dom_sf"/>
</dbReference>
<name>A0A137PIS2_CONC2</name>
<reference evidence="2 3" key="1">
    <citation type="journal article" date="2015" name="Genome Biol. Evol.">
        <title>Phylogenomic analyses indicate that early fungi evolved digesting cell walls of algal ancestors of land plants.</title>
        <authorList>
            <person name="Chang Y."/>
            <person name="Wang S."/>
            <person name="Sekimoto S."/>
            <person name="Aerts A.L."/>
            <person name="Choi C."/>
            <person name="Clum A."/>
            <person name="LaButti K.M."/>
            <person name="Lindquist E.A."/>
            <person name="Yee Ngan C."/>
            <person name="Ohm R.A."/>
            <person name="Salamov A.A."/>
            <person name="Grigoriev I.V."/>
            <person name="Spatafora J.W."/>
            <person name="Berbee M.L."/>
        </authorList>
    </citation>
    <scope>NUCLEOTIDE SEQUENCE [LARGE SCALE GENOMIC DNA]</scope>
    <source>
        <strain evidence="2 3">NRRL 28638</strain>
    </source>
</reference>
<gene>
    <name evidence="2" type="ORF">CONCODRAFT_76626</name>
</gene>
<evidence type="ECO:0000313" key="3">
    <source>
        <dbReference type="Proteomes" id="UP000070444"/>
    </source>
</evidence>
<dbReference type="AlphaFoldDB" id="A0A137PIS2"/>